<organism evidence="2 3">
    <name type="scientific">Streptomyces pimonensis</name>
    <dbReference type="NCBI Taxonomy" id="2860288"/>
    <lineage>
        <taxon>Bacteria</taxon>
        <taxon>Bacillati</taxon>
        <taxon>Actinomycetota</taxon>
        <taxon>Actinomycetes</taxon>
        <taxon>Kitasatosporales</taxon>
        <taxon>Streptomycetaceae</taxon>
        <taxon>Streptomyces</taxon>
    </lineage>
</organism>
<feature type="transmembrane region" description="Helical" evidence="1">
    <location>
        <begin position="12"/>
        <end position="31"/>
    </location>
</feature>
<evidence type="ECO:0000313" key="3">
    <source>
        <dbReference type="Proteomes" id="UP001567537"/>
    </source>
</evidence>
<keyword evidence="1" id="KW-0472">Membrane</keyword>
<keyword evidence="1" id="KW-0812">Transmembrane</keyword>
<accession>A0ABV4IS49</accession>
<gene>
    <name evidence="2" type="ORF">KYY02_01670</name>
</gene>
<proteinExistence type="predicted"/>
<dbReference type="EMBL" id="JAHWZY010000001">
    <property type="protein sequence ID" value="MEZ3177465.1"/>
    <property type="molecule type" value="Genomic_DNA"/>
</dbReference>
<comment type="caution">
    <text evidence="2">The sequence shown here is derived from an EMBL/GenBank/DDBJ whole genome shotgun (WGS) entry which is preliminary data.</text>
</comment>
<name>A0ABV4IS49_9ACTN</name>
<dbReference type="Proteomes" id="UP001567537">
    <property type="component" value="Unassembled WGS sequence"/>
</dbReference>
<keyword evidence="3" id="KW-1185">Reference proteome</keyword>
<evidence type="ECO:0000313" key="2">
    <source>
        <dbReference type="EMBL" id="MEZ3177465.1"/>
    </source>
</evidence>
<reference evidence="2 3" key="1">
    <citation type="journal article" date="2021" name="Res Sq">
        <title>Streptomyces Pimoensis sp. nov., Isolated From the Taklimakan Desert in Xinjiang, China.</title>
        <authorList>
            <person name="Zhang P."/>
            <person name="Luo X."/>
            <person name="Luo X."/>
            <person name="Liu Z."/>
            <person name="Xia Z."/>
            <person name="Wan C."/>
            <person name="zhang L."/>
        </authorList>
    </citation>
    <scope>NUCLEOTIDE SEQUENCE [LARGE SCALE GENOMIC DNA]</scope>
    <source>
        <strain evidence="2 3">TRM75549</strain>
    </source>
</reference>
<evidence type="ECO:0000256" key="1">
    <source>
        <dbReference type="SAM" id="Phobius"/>
    </source>
</evidence>
<sequence>MFAAIFDGHYGFLAVLAFVGLAMGGLAWWTATRKGSPHGLWWSALTATVTGVLGFPPASASCCGSTRTRSRTTTGCTRYRGEGLITPYRHPLTGP</sequence>
<protein>
    <submittedName>
        <fullName evidence="2">Uncharacterized protein</fullName>
    </submittedName>
</protein>
<dbReference type="RefSeq" id="WP_371235550.1">
    <property type="nucleotide sequence ID" value="NZ_JAHWZY010000001.1"/>
</dbReference>
<keyword evidence="1" id="KW-1133">Transmembrane helix</keyword>